<gene>
    <name evidence="1" type="primary">dcl2_2</name>
    <name evidence="1" type="ORF">M8818_006606</name>
</gene>
<protein>
    <submittedName>
        <fullName evidence="1">Dicer-like protein 2</fullName>
    </submittedName>
</protein>
<keyword evidence="2" id="KW-1185">Reference proteome</keyword>
<evidence type="ECO:0000313" key="1">
    <source>
        <dbReference type="EMBL" id="KAK8198739.1"/>
    </source>
</evidence>
<organism evidence="1 2">
    <name type="scientific">Zalaria obscura</name>
    <dbReference type="NCBI Taxonomy" id="2024903"/>
    <lineage>
        <taxon>Eukaryota</taxon>
        <taxon>Fungi</taxon>
        <taxon>Dikarya</taxon>
        <taxon>Ascomycota</taxon>
        <taxon>Pezizomycotina</taxon>
        <taxon>Dothideomycetes</taxon>
        <taxon>Dothideomycetidae</taxon>
        <taxon>Dothideales</taxon>
        <taxon>Zalariaceae</taxon>
        <taxon>Zalaria</taxon>
    </lineage>
</organism>
<accession>A0ACC3S6D4</accession>
<dbReference type="EMBL" id="JAMKPW020000040">
    <property type="protein sequence ID" value="KAK8198739.1"/>
    <property type="molecule type" value="Genomic_DNA"/>
</dbReference>
<evidence type="ECO:0000313" key="2">
    <source>
        <dbReference type="Proteomes" id="UP001320706"/>
    </source>
</evidence>
<comment type="caution">
    <text evidence="1">The sequence shown here is derived from an EMBL/GenBank/DDBJ whole genome shotgun (WGS) entry which is preliminary data.</text>
</comment>
<reference evidence="1" key="1">
    <citation type="submission" date="2024-02" db="EMBL/GenBank/DDBJ databases">
        <title>Metagenome Assembled Genome of Zalaria obscura JY119.</title>
        <authorList>
            <person name="Vighnesh L."/>
            <person name="Jagadeeshwari U."/>
            <person name="Venkata Ramana C."/>
            <person name="Sasikala C."/>
        </authorList>
    </citation>
    <scope>NUCLEOTIDE SEQUENCE</scope>
    <source>
        <strain evidence="1">JY119</strain>
    </source>
</reference>
<dbReference type="Proteomes" id="UP001320706">
    <property type="component" value="Unassembled WGS sequence"/>
</dbReference>
<sequence length="456" mass="51165">MASEEPFKLRSYQDEMLEKSIRRNVIVAMDTGSGKTHIAIARIDTELQNSPSGRLVWFLAPTQQWDAVLFNMNVIVCTPAVLLDALSHGFVRMDRIAMLVFDEGKLVAEQPTHHCTKKHAANMILQTFYHPAKASGTHVPHVLGLTASPVVNWKTGGLDSYDLTSDPYYMELENIANDDAYASRKLRKLLMSRKTYCSEQLKSLLRRAQDLISDIGPSAVEHYIDMCITKFLLNLKHVSQNWMPEMSDLEKTHLGSIFSTIKTNAEQDTSASLQPVFTLLSPKADTLLDMLARHYSDDLIGIIFVEKRTTVALLAELISSHSKTAHLYKVGTFVGTSNSLLRKGNVADIVEPKGQQQTLDDFRSGEKNLIIATSVLEEGIDVSSCQVVICFDLPKNLVSFVQRRGRARKQKSKYIMLVPEDNETAYMDDARKSLEAIELEKVVQDGDRHYRVESTG</sequence>
<proteinExistence type="predicted"/>
<name>A0ACC3S6D4_9PEZI</name>